<dbReference type="PANTHER" id="PTHR30298:SF0">
    <property type="entry name" value="PROTEIN YBFL-RELATED"/>
    <property type="match status" value="1"/>
</dbReference>
<dbReference type="PANTHER" id="PTHR30298">
    <property type="entry name" value="H REPEAT-ASSOCIATED PREDICTED TRANSPOSASE"/>
    <property type="match status" value="1"/>
</dbReference>
<feature type="domain" description="H repeat-associated protein N-terminal" evidence="2">
    <location>
        <begin position="8"/>
        <end position="95"/>
    </location>
</feature>
<organism evidence="3 4">
    <name type="scientific">Candidatus Sphingobacterium stercoripullorum</name>
    <dbReference type="NCBI Taxonomy" id="2838759"/>
    <lineage>
        <taxon>Bacteria</taxon>
        <taxon>Pseudomonadati</taxon>
        <taxon>Bacteroidota</taxon>
        <taxon>Sphingobacteriia</taxon>
        <taxon>Sphingobacteriales</taxon>
        <taxon>Sphingobacteriaceae</taxon>
        <taxon>Sphingobacterium</taxon>
    </lineage>
</organism>
<accession>A0A9D1W716</accession>
<dbReference type="NCBIfam" id="NF033564">
    <property type="entry name" value="transpos_ISAs1"/>
    <property type="match status" value="1"/>
</dbReference>
<dbReference type="GO" id="GO:0006313">
    <property type="term" value="P:DNA transposition"/>
    <property type="evidence" value="ECO:0007669"/>
    <property type="project" value="InterPro"/>
</dbReference>
<dbReference type="Proteomes" id="UP000824156">
    <property type="component" value="Unassembled WGS sequence"/>
</dbReference>
<feature type="domain" description="Transposase IS4-like" evidence="1">
    <location>
        <begin position="103"/>
        <end position="334"/>
    </location>
</feature>
<dbReference type="InterPro" id="IPR002559">
    <property type="entry name" value="Transposase_11"/>
</dbReference>
<dbReference type="EMBL" id="DXEZ01000060">
    <property type="protein sequence ID" value="HIX53795.1"/>
    <property type="molecule type" value="Genomic_DNA"/>
</dbReference>
<dbReference type="InterPro" id="IPR051698">
    <property type="entry name" value="Transposase_11-like"/>
</dbReference>
<reference evidence="3" key="2">
    <citation type="submission" date="2021-04" db="EMBL/GenBank/DDBJ databases">
        <authorList>
            <person name="Gilroy R."/>
        </authorList>
    </citation>
    <scope>NUCLEOTIDE SEQUENCE</scope>
    <source>
        <strain evidence="3">1719</strain>
    </source>
</reference>
<comment type="caution">
    <text evidence="3">The sequence shown here is derived from an EMBL/GenBank/DDBJ whole genome shotgun (WGS) entry which is preliminary data.</text>
</comment>
<dbReference type="Pfam" id="PF01609">
    <property type="entry name" value="DDE_Tnp_1"/>
    <property type="match status" value="1"/>
</dbReference>
<dbReference type="GO" id="GO:0004803">
    <property type="term" value="F:transposase activity"/>
    <property type="evidence" value="ECO:0007669"/>
    <property type="project" value="InterPro"/>
</dbReference>
<dbReference type="InterPro" id="IPR032806">
    <property type="entry name" value="YbfD_N"/>
</dbReference>
<dbReference type="GO" id="GO:0003677">
    <property type="term" value="F:DNA binding"/>
    <property type="evidence" value="ECO:0007669"/>
    <property type="project" value="InterPro"/>
</dbReference>
<evidence type="ECO:0000259" key="2">
    <source>
        <dbReference type="Pfam" id="PF13808"/>
    </source>
</evidence>
<proteinExistence type="predicted"/>
<evidence type="ECO:0000259" key="1">
    <source>
        <dbReference type="Pfam" id="PF01609"/>
    </source>
</evidence>
<sequence>MKSTRIFDFFQSIEDNRRKYGNKQHELLDIVTISITAVICGAETWEEIEMYGLAKQKWLSTFLSLPNGIPSHDTFNRVISSIHPDQFEACFRNWVASIIEKTGDIISIDGKTIRGAKVNGKSPIHMVSAWSSENIVLGQVRVHEKSNEITAIPELLETLAIEGSVVTIDAMGCQKEIAETICEKEADYVFGLKGNQPALLEEVQDEFLFSKAKTAYQDVDFGHGRIETRKCSVIQLKDFDHVVPHQSWANLSSIIKIESKREFKNKDQVETATKYYISSLTADPQKLLHIIRSHWGIENKLHWMLDVAFSEDYNRKRSEYAAQNFSVLNKIALSLLKKDKTKKVGVKSKRKGAAWDEDYLLTILGF</sequence>
<reference evidence="3" key="1">
    <citation type="journal article" date="2021" name="PeerJ">
        <title>Extensive microbial diversity within the chicken gut microbiome revealed by metagenomics and culture.</title>
        <authorList>
            <person name="Gilroy R."/>
            <person name="Ravi A."/>
            <person name="Getino M."/>
            <person name="Pursley I."/>
            <person name="Horton D.L."/>
            <person name="Alikhan N.F."/>
            <person name="Baker D."/>
            <person name="Gharbi K."/>
            <person name="Hall N."/>
            <person name="Watson M."/>
            <person name="Adriaenssens E.M."/>
            <person name="Foster-Nyarko E."/>
            <person name="Jarju S."/>
            <person name="Secka A."/>
            <person name="Antonio M."/>
            <person name="Oren A."/>
            <person name="Chaudhuri R.R."/>
            <person name="La Ragione R."/>
            <person name="Hildebrand F."/>
            <person name="Pallen M.J."/>
        </authorList>
    </citation>
    <scope>NUCLEOTIDE SEQUENCE</scope>
    <source>
        <strain evidence="3">1719</strain>
    </source>
</reference>
<name>A0A9D1W716_9SPHI</name>
<evidence type="ECO:0000313" key="3">
    <source>
        <dbReference type="EMBL" id="HIX53795.1"/>
    </source>
</evidence>
<dbReference type="InterPro" id="IPR047647">
    <property type="entry name" value="ISAs1_transpos"/>
</dbReference>
<protein>
    <submittedName>
        <fullName evidence="3">ISAs1 family transposase</fullName>
    </submittedName>
</protein>
<dbReference type="AlphaFoldDB" id="A0A9D1W716"/>
<dbReference type="Pfam" id="PF13808">
    <property type="entry name" value="DDE_Tnp_1_assoc"/>
    <property type="match status" value="1"/>
</dbReference>
<evidence type="ECO:0000313" key="4">
    <source>
        <dbReference type="Proteomes" id="UP000824156"/>
    </source>
</evidence>
<gene>
    <name evidence="3" type="ORF">H9853_02115</name>
</gene>